<accession>A0ABS8PPJ0</accession>
<reference evidence="1 2" key="1">
    <citation type="submission" date="2021-11" db="EMBL/GenBank/DDBJ databases">
        <title>Genomic of Niabella pedocola.</title>
        <authorList>
            <person name="Wu T."/>
        </authorList>
    </citation>
    <scope>NUCLEOTIDE SEQUENCE [LARGE SCALE GENOMIC DNA]</scope>
    <source>
        <strain evidence="1 2">JCM 31011</strain>
    </source>
</reference>
<comment type="caution">
    <text evidence="1">The sequence shown here is derived from an EMBL/GenBank/DDBJ whole genome shotgun (WGS) entry which is preliminary data.</text>
</comment>
<protein>
    <submittedName>
        <fullName evidence="1">Uncharacterized protein</fullName>
    </submittedName>
</protein>
<evidence type="ECO:0000313" key="1">
    <source>
        <dbReference type="EMBL" id="MCD2423011.1"/>
    </source>
</evidence>
<dbReference type="InterPro" id="IPR011989">
    <property type="entry name" value="ARM-like"/>
</dbReference>
<evidence type="ECO:0000313" key="2">
    <source>
        <dbReference type="Proteomes" id="UP001199816"/>
    </source>
</evidence>
<dbReference type="EMBL" id="JAJNEC010000005">
    <property type="protein sequence ID" value="MCD2423011.1"/>
    <property type="molecule type" value="Genomic_DNA"/>
</dbReference>
<dbReference type="SUPFAM" id="SSF48371">
    <property type="entry name" value="ARM repeat"/>
    <property type="match status" value="1"/>
</dbReference>
<keyword evidence="2" id="KW-1185">Reference proteome</keyword>
<name>A0ABS8PPJ0_9BACT</name>
<dbReference type="Proteomes" id="UP001199816">
    <property type="component" value="Unassembled WGS sequence"/>
</dbReference>
<proteinExistence type="predicted"/>
<dbReference type="RefSeq" id="WP_231004282.1">
    <property type="nucleotide sequence ID" value="NZ_JAJNEC010000005.1"/>
</dbReference>
<gene>
    <name evidence="1" type="ORF">LQ567_09575</name>
</gene>
<dbReference type="Gene3D" id="1.25.10.10">
    <property type="entry name" value="Leucine-rich Repeat Variant"/>
    <property type="match status" value="1"/>
</dbReference>
<sequence>MSIIAQLATSLGRKDETPNLELAAQIAKINNKKAIQELVANLSNKSKDLQHDCIKTLYETANLKPALIAAYFNDFISLLGSKNNRLQWGAMTALNYIAAENFDAAFHALPAMAAAAEAGSVITRDHFVAILIRLCANRQYAADAFTLLNEQLRHCPANQLPMYAENALPIINESNKTAITQTLTARLNDFEKESKRKRVEKVLKKIR</sequence>
<organism evidence="1 2">
    <name type="scientific">Niabella pedocola</name>
    <dbReference type="NCBI Taxonomy" id="1752077"/>
    <lineage>
        <taxon>Bacteria</taxon>
        <taxon>Pseudomonadati</taxon>
        <taxon>Bacteroidota</taxon>
        <taxon>Chitinophagia</taxon>
        <taxon>Chitinophagales</taxon>
        <taxon>Chitinophagaceae</taxon>
        <taxon>Niabella</taxon>
    </lineage>
</organism>
<dbReference type="InterPro" id="IPR016024">
    <property type="entry name" value="ARM-type_fold"/>
</dbReference>